<reference evidence="9 10" key="1">
    <citation type="journal article" date="2018" name="Mol. Biol. Evol.">
        <title>Broad Genomic Sampling Reveals a Smut Pathogenic Ancestry of the Fungal Clade Ustilaginomycotina.</title>
        <authorList>
            <person name="Kijpornyongpan T."/>
            <person name="Mondo S.J."/>
            <person name="Barry K."/>
            <person name="Sandor L."/>
            <person name="Lee J."/>
            <person name="Lipzen A."/>
            <person name="Pangilinan J."/>
            <person name="LaButti K."/>
            <person name="Hainaut M."/>
            <person name="Henrissat B."/>
            <person name="Grigoriev I.V."/>
            <person name="Spatafora J.W."/>
            <person name="Aime M.C."/>
        </authorList>
    </citation>
    <scope>NUCLEOTIDE SEQUENCE [LARGE SCALE GENOMIC DNA]</scope>
    <source>
        <strain evidence="9 10">MCA 3882</strain>
    </source>
</reference>
<evidence type="ECO:0000256" key="5">
    <source>
        <dbReference type="ARBA" id="ARBA00038092"/>
    </source>
</evidence>
<keyword evidence="10" id="KW-1185">Reference proteome</keyword>
<dbReference type="GeneID" id="37018945"/>
<dbReference type="STRING" id="1280837.A0A316VKR9"/>
<keyword evidence="3" id="KW-0677">Repeat</keyword>
<evidence type="ECO:0000256" key="8">
    <source>
        <dbReference type="PROSITE-ProRule" id="PRU00221"/>
    </source>
</evidence>
<gene>
    <name evidence="9" type="ORF">FA14DRAFT_142106</name>
</gene>
<keyword evidence="2 8" id="KW-0853">WD repeat</keyword>
<evidence type="ECO:0000256" key="3">
    <source>
        <dbReference type="ARBA" id="ARBA00022737"/>
    </source>
</evidence>
<comment type="catalytic activity">
    <reaction evidence="7">
        <text>diphthine methyl ester-[translation elongation factor 2] + H2O = diphthine-[translation elongation factor 2] + methanol + H(+)</text>
        <dbReference type="Rhea" id="RHEA:42656"/>
        <dbReference type="Rhea" id="RHEA-COMP:10172"/>
        <dbReference type="Rhea" id="RHEA-COMP:10173"/>
        <dbReference type="ChEBI" id="CHEBI:15377"/>
        <dbReference type="ChEBI" id="CHEBI:15378"/>
        <dbReference type="ChEBI" id="CHEBI:17790"/>
        <dbReference type="ChEBI" id="CHEBI:79005"/>
        <dbReference type="ChEBI" id="CHEBI:82696"/>
        <dbReference type="EC" id="3.1.1.97"/>
    </reaction>
</comment>
<keyword evidence="4" id="KW-0378">Hydrolase</keyword>
<dbReference type="GO" id="GO:0061685">
    <property type="term" value="F:diphthine methylesterase activity"/>
    <property type="evidence" value="ECO:0007669"/>
    <property type="project" value="UniProtKB-EC"/>
</dbReference>
<dbReference type="Proteomes" id="UP000245771">
    <property type="component" value="Unassembled WGS sequence"/>
</dbReference>
<dbReference type="SMART" id="SM00320">
    <property type="entry name" value="WD40"/>
    <property type="match status" value="4"/>
</dbReference>
<dbReference type="OrthoDB" id="1930760at2759"/>
<evidence type="ECO:0000256" key="7">
    <source>
        <dbReference type="ARBA" id="ARBA00047551"/>
    </source>
</evidence>
<name>A0A316VKR9_9BASI</name>
<evidence type="ECO:0000256" key="6">
    <source>
        <dbReference type="ARBA" id="ARBA00039131"/>
    </source>
</evidence>
<evidence type="ECO:0000256" key="2">
    <source>
        <dbReference type="ARBA" id="ARBA00022574"/>
    </source>
</evidence>
<dbReference type="Gene3D" id="2.130.10.10">
    <property type="entry name" value="YVTN repeat-like/Quinoprotein amine dehydrogenase"/>
    <property type="match status" value="1"/>
</dbReference>
<dbReference type="InterPro" id="IPR001680">
    <property type="entry name" value="WD40_rpt"/>
</dbReference>
<feature type="repeat" description="WD" evidence="8">
    <location>
        <begin position="215"/>
        <end position="238"/>
    </location>
</feature>
<accession>A0A316VKR9</accession>
<dbReference type="AlphaFoldDB" id="A0A316VKR9"/>
<dbReference type="PANTHER" id="PTHR46042">
    <property type="entry name" value="DIPHTHINE METHYLTRANSFERASE"/>
    <property type="match status" value="1"/>
</dbReference>
<dbReference type="PANTHER" id="PTHR46042:SF1">
    <property type="entry name" value="DIPHTHINE METHYLTRANSFERASE"/>
    <property type="match status" value="1"/>
</dbReference>
<dbReference type="SUPFAM" id="SSF50978">
    <property type="entry name" value="WD40 repeat-like"/>
    <property type="match status" value="1"/>
</dbReference>
<dbReference type="GO" id="GO:0005737">
    <property type="term" value="C:cytoplasm"/>
    <property type="evidence" value="ECO:0007669"/>
    <property type="project" value="TreeGrafter"/>
</dbReference>
<dbReference type="EC" id="3.1.1.97" evidence="6"/>
<dbReference type="RefSeq" id="XP_025357960.1">
    <property type="nucleotide sequence ID" value="XM_025497164.1"/>
</dbReference>
<organism evidence="9 10">
    <name type="scientific">Meira miltonrushii</name>
    <dbReference type="NCBI Taxonomy" id="1280837"/>
    <lineage>
        <taxon>Eukaryota</taxon>
        <taxon>Fungi</taxon>
        <taxon>Dikarya</taxon>
        <taxon>Basidiomycota</taxon>
        <taxon>Ustilaginomycotina</taxon>
        <taxon>Exobasidiomycetes</taxon>
        <taxon>Exobasidiales</taxon>
        <taxon>Brachybasidiaceae</taxon>
        <taxon>Meira</taxon>
    </lineage>
</organism>
<dbReference type="PROSITE" id="PS50082">
    <property type="entry name" value="WD_REPEATS_2"/>
    <property type="match status" value="1"/>
</dbReference>
<comment type="similarity">
    <text evidence="5">Belongs to the DPH7 family.</text>
</comment>
<dbReference type="FunCoup" id="A0A316VKR9">
    <property type="interactions" value="828"/>
</dbReference>
<evidence type="ECO:0000256" key="4">
    <source>
        <dbReference type="ARBA" id="ARBA00022801"/>
    </source>
</evidence>
<dbReference type="InParanoid" id="A0A316VKR9"/>
<dbReference type="GO" id="GO:0017183">
    <property type="term" value="P:protein histidyl modification to diphthamide"/>
    <property type="evidence" value="ECO:0007669"/>
    <property type="project" value="TreeGrafter"/>
</dbReference>
<comment type="pathway">
    <text evidence="1">Protein modification; peptidyl-diphthamide biosynthesis.</text>
</comment>
<dbReference type="InterPro" id="IPR052415">
    <property type="entry name" value="Diphthine_MTase"/>
</dbReference>
<sequence length="394" mass="43484">MAVIARSLYASSTGQSADSVESHPIVPGLFALGTYQVDQHEIEEADGIQNEDDGEEKVNAPPFSRKGTLRLMQAKANESGMIDVDTLCTLDTAAILDMKWMSGSKDRLGVVLANSTLSLYTYDTTHDTKGRLCDPAHIQVNSNNSLCLSLDWSDRNQPASSPSDTKAIISQSDGTLAHIYDLEAASSSSSRGEGSTGIETWKAHDYEAWIAAFDSWSPNGQIVWSGGDDLTLKGWDLRLPSSSDQDCSSSDDGRGVTTIQNHHLVQHLWAVGSYDEYVRLWDARQPNKPLSHTHVGGGIWRLKWHPTKRNSLLVGCMHDGFKVLSLDGISLETSPEKVFDIAKQEMTIQTRFDEHKSLAYGCDWDRGRTISASTIDHIYSCSFYDAMLHAWSHE</sequence>
<evidence type="ECO:0000313" key="10">
    <source>
        <dbReference type="Proteomes" id="UP000245771"/>
    </source>
</evidence>
<protein>
    <recommendedName>
        <fullName evidence="6">methylated diphthine methylhydrolase</fullName>
        <ecNumber evidence="6">3.1.1.97</ecNumber>
    </recommendedName>
</protein>
<evidence type="ECO:0000313" key="9">
    <source>
        <dbReference type="EMBL" id="PWN37658.1"/>
    </source>
</evidence>
<dbReference type="InterPro" id="IPR036322">
    <property type="entry name" value="WD40_repeat_dom_sf"/>
</dbReference>
<evidence type="ECO:0000256" key="1">
    <source>
        <dbReference type="ARBA" id="ARBA00005156"/>
    </source>
</evidence>
<proteinExistence type="inferred from homology"/>
<dbReference type="EMBL" id="KZ819602">
    <property type="protein sequence ID" value="PWN37658.1"/>
    <property type="molecule type" value="Genomic_DNA"/>
</dbReference>
<dbReference type="InterPro" id="IPR015943">
    <property type="entry name" value="WD40/YVTN_repeat-like_dom_sf"/>
</dbReference>